<dbReference type="Gene3D" id="3.40.50.11030">
    <property type="entry name" value="Threonylcarbamoyl-AMP synthase, C-terminal domain"/>
    <property type="match status" value="1"/>
</dbReference>
<dbReference type="InterPro" id="IPR038385">
    <property type="entry name" value="Sua5/YwlC_C"/>
</dbReference>
<name>A0AAN6UUA5_9PEZI</name>
<evidence type="ECO:0000313" key="3">
    <source>
        <dbReference type="Proteomes" id="UP001302676"/>
    </source>
</evidence>
<dbReference type="InterPro" id="IPR005145">
    <property type="entry name" value="Sua5_C"/>
</dbReference>
<proteinExistence type="predicted"/>
<dbReference type="GeneID" id="87815378"/>
<feature type="non-terminal residue" evidence="2">
    <location>
        <position position="1"/>
    </location>
</feature>
<comment type="caution">
    <text evidence="2">The sequence shown here is derived from an EMBL/GenBank/DDBJ whole genome shotgun (WGS) entry which is preliminary data.</text>
</comment>
<reference evidence="2" key="1">
    <citation type="journal article" date="2023" name="Mol. Phylogenet. Evol.">
        <title>Genome-scale phylogeny and comparative genomics of the fungal order Sordariales.</title>
        <authorList>
            <person name="Hensen N."/>
            <person name="Bonometti L."/>
            <person name="Westerberg I."/>
            <person name="Brannstrom I.O."/>
            <person name="Guillou S."/>
            <person name="Cros-Aarteil S."/>
            <person name="Calhoun S."/>
            <person name="Haridas S."/>
            <person name="Kuo A."/>
            <person name="Mondo S."/>
            <person name="Pangilinan J."/>
            <person name="Riley R."/>
            <person name="LaButti K."/>
            <person name="Andreopoulos B."/>
            <person name="Lipzen A."/>
            <person name="Chen C."/>
            <person name="Yan M."/>
            <person name="Daum C."/>
            <person name="Ng V."/>
            <person name="Clum A."/>
            <person name="Steindorff A."/>
            <person name="Ohm R.A."/>
            <person name="Martin F."/>
            <person name="Silar P."/>
            <person name="Natvig D.O."/>
            <person name="Lalanne C."/>
            <person name="Gautier V."/>
            <person name="Ament-Velasquez S.L."/>
            <person name="Kruys A."/>
            <person name="Hutchinson M.I."/>
            <person name="Powell A.J."/>
            <person name="Barry K."/>
            <person name="Miller A.N."/>
            <person name="Grigoriev I.V."/>
            <person name="Debuchy R."/>
            <person name="Gladieux P."/>
            <person name="Hiltunen Thoren M."/>
            <person name="Johannesson H."/>
        </authorList>
    </citation>
    <scope>NUCLEOTIDE SEQUENCE</scope>
    <source>
        <strain evidence="2">CBS 141.50</strain>
    </source>
</reference>
<keyword evidence="3" id="KW-1185">Reference proteome</keyword>
<dbReference type="Proteomes" id="UP001302676">
    <property type="component" value="Unassembled WGS sequence"/>
</dbReference>
<accession>A0AAN6UUA5</accession>
<dbReference type="EMBL" id="MU853724">
    <property type="protein sequence ID" value="KAK4139054.1"/>
    <property type="molecule type" value="Genomic_DNA"/>
</dbReference>
<sequence>KGGEVPRAPGMKYKHYSPRARVVLFEGGKPREGKGEGKGMMEGIELEGKTVGVIRTVRWEVAAGLRHGNPGEVAGEVKDAKTELVVRKGALLAEDGTTETGTLLDVDLGKDIKGVAHGLFAALRELDRLGADVILVEGVGDGDDMAAAVMNRLRKAASEIRV</sequence>
<feature type="domain" description="Threonylcarbamoyl-AMP synthase C-terminal" evidence="1">
    <location>
        <begin position="4"/>
        <end position="158"/>
    </location>
</feature>
<protein>
    <submittedName>
        <fullName evidence="2">GTP-binding controlling metal-binding domain-containing protein</fullName>
    </submittedName>
</protein>
<dbReference type="AlphaFoldDB" id="A0AAN6UUA5"/>
<reference evidence="2" key="2">
    <citation type="submission" date="2023-05" db="EMBL/GenBank/DDBJ databases">
        <authorList>
            <consortium name="Lawrence Berkeley National Laboratory"/>
            <person name="Steindorff A."/>
            <person name="Hensen N."/>
            <person name="Bonometti L."/>
            <person name="Westerberg I."/>
            <person name="Brannstrom I.O."/>
            <person name="Guillou S."/>
            <person name="Cros-Aarteil S."/>
            <person name="Calhoun S."/>
            <person name="Haridas S."/>
            <person name="Kuo A."/>
            <person name="Mondo S."/>
            <person name="Pangilinan J."/>
            <person name="Riley R."/>
            <person name="Labutti K."/>
            <person name="Andreopoulos B."/>
            <person name="Lipzen A."/>
            <person name="Chen C."/>
            <person name="Yanf M."/>
            <person name="Daum C."/>
            <person name="Ng V."/>
            <person name="Clum A."/>
            <person name="Ohm R."/>
            <person name="Martin F."/>
            <person name="Silar P."/>
            <person name="Natvig D."/>
            <person name="Lalanne C."/>
            <person name="Gautier V."/>
            <person name="Ament-Velasquez S.L."/>
            <person name="Kruys A."/>
            <person name="Hutchinson M.I."/>
            <person name="Powell A.J."/>
            <person name="Barry K."/>
            <person name="Miller A.N."/>
            <person name="Grigoriev I.V."/>
            <person name="Debuchy R."/>
            <person name="Gladieux P."/>
            <person name="Thoren M.H."/>
            <person name="Johannesson H."/>
        </authorList>
    </citation>
    <scope>NUCLEOTIDE SEQUENCE</scope>
    <source>
        <strain evidence="2">CBS 141.50</strain>
    </source>
</reference>
<organism evidence="2 3">
    <name type="scientific">Dichotomopilus funicola</name>
    <dbReference type="NCBI Taxonomy" id="1934379"/>
    <lineage>
        <taxon>Eukaryota</taxon>
        <taxon>Fungi</taxon>
        <taxon>Dikarya</taxon>
        <taxon>Ascomycota</taxon>
        <taxon>Pezizomycotina</taxon>
        <taxon>Sordariomycetes</taxon>
        <taxon>Sordariomycetidae</taxon>
        <taxon>Sordariales</taxon>
        <taxon>Chaetomiaceae</taxon>
        <taxon>Dichotomopilus</taxon>
    </lineage>
</organism>
<gene>
    <name evidence="2" type="ORF">C8A04DRAFT_16202</name>
</gene>
<evidence type="ECO:0000259" key="1">
    <source>
        <dbReference type="Pfam" id="PF03481"/>
    </source>
</evidence>
<dbReference type="RefSeq" id="XP_062632425.1">
    <property type="nucleotide sequence ID" value="XM_062778765.1"/>
</dbReference>
<dbReference type="Pfam" id="PF03481">
    <property type="entry name" value="Sua5_C"/>
    <property type="match status" value="1"/>
</dbReference>
<evidence type="ECO:0000313" key="2">
    <source>
        <dbReference type="EMBL" id="KAK4139054.1"/>
    </source>
</evidence>